<comment type="caution">
    <text evidence="6">The sequence shown here is derived from an EMBL/GenBank/DDBJ whole genome shotgun (WGS) entry which is preliminary data.</text>
</comment>
<dbReference type="Gene3D" id="1.10.238.10">
    <property type="entry name" value="EF-hand"/>
    <property type="match status" value="1"/>
</dbReference>
<feature type="domain" description="EF-hand" evidence="5">
    <location>
        <begin position="458"/>
        <end position="493"/>
    </location>
</feature>
<evidence type="ECO:0000259" key="5">
    <source>
        <dbReference type="PROSITE" id="PS50222"/>
    </source>
</evidence>
<dbReference type="GO" id="GO:0005737">
    <property type="term" value="C:cytoplasm"/>
    <property type="evidence" value="ECO:0007669"/>
    <property type="project" value="TreeGrafter"/>
</dbReference>
<dbReference type="SUPFAM" id="SSF49758">
    <property type="entry name" value="Calpain large subunit, middle domain (domain III)"/>
    <property type="match status" value="1"/>
</dbReference>
<dbReference type="PANTHER" id="PTHR10183:SF433">
    <property type="entry name" value="CALPAIN-A-RELATED"/>
    <property type="match status" value="1"/>
</dbReference>
<dbReference type="GO" id="GO:0004198">
    <property type="term" value="F:calcium-dependent cysteine-type endopeptidase activity"/>
    <property type="evidence" value="ECO:0007669"/>
    <property type="project" value="InterPro"/>
</dbReference>
<dbReference type="InterPro" id="IPR036213">
    <property type="entry name" value="Calpain_III_sf"/>
</dbReference>
<feature type="active site" evidence="2">
    <location>
        <position position="126"/>
    </location>
</feature>
<dbReference type="PANTHER" id="PTHR10183">
    <property type="entry name" value="CALPAIN"/>
    <property type="match status" value="1"/>
</dbReference>
<sequence length="599" mass="69651">MKKFQPSLIEKAYAKLISRSYKAFFEGSRGAISMQDLLGGISEKYDLSADEKIAIEDNKLFNIIINAKKTNLIAIGSTRGKNKTTKEIQDEMKEQGIYQSHAYAITDSRIINHNSEPTHRLIRIRNPHGIQAKETFIGSLKDDPSIKSSLPELKVDGESWILLEDFRKFFSSFDICNLIPNNINPDVFTDDFTAKLALTTVEGRWMGGISDEYVKVAEMLDTNPQYRMTLKQHHEDNKKYSILIGLSLKHRDDLKLVTDSKVGISVLNFNDDMNLPKPLDSSCKKCIDEIKKKSRLRSDAGQVSYRLELPPGVYYILPLISNTMKRATYFLQILSEEKDILEVYDRDVNVPKMKDKFQKIFETVSSCKKNRKVYNKFQNRYTKTADFKALYLILKNPKVSTNRLCSSQLDISHGFCQNLISMIPDHKPKEIYQDTSTGKTRVLRYPSIDIDQFETIIQFIQNLRNIFIKYDVSASGFVPYTRMKRMLDEFGYELPYTIIEILVDTYRDESRIYYDKFIQCFVHMSLILGKIEKKLSGNNGQEFNVCFDELLHKFWLKMESRELYKTLSLEEAIALFSDDIQKQIFQKKSIYYHSNLFMY</sequence>
<dbReference type="EMBL" id="JACMRX010000001">
    <property type="protein sequence ID" value="KAF7998261.1"/>
    <property type="molecule type" value="Genomic_DNA"/>
</dbReference>
<evidence type="ECO:0000259" key="4">
    <source>
        <dbReference type="PROSITE" id="PS50203"/>
    </source>
</evidence>
<dbReference type="SUPFAM" id="SSF47473">
    <property type="entry name" value="EF-hand"/>
    <property type="match status" value="1"/>
</dbReference>
<comment type="caution">
    <text evidence="3">Lacks conserved residue(s) required for the propagation of feature annotation.</text>
</comment>
<dbReference type="SUPFAM" id="SSF54001">
    <property type="entry name" value="Cysteine proteinases"/>
    <property type="match status" value="1"/>
</dbReference>
<name>A0A834Y462_APHGI</name>
<dbReference type="InterPro" id="IPR002048">
    <property type="entry name" value="EF_hand_dom"/>
</dbReference>
<comment type="similarity">
    <text evidence="1">Belongs to the peptidase C2 family.</text>
</comment>
<accession>A0A834Y462</accession>
<evidence type="ECO:0000256" key="3">
    <source>
        <dbReference type="PROSITE-ProRule" id="PRU00239"/>
    </source>
</evidence>
<keyword evidence="7" id="KW-1185">Reference proteome</keyword>
<dbReference type="OrthoDB" id="424753at2759"/>
<feature type="domain" description="Calpain catalytic" evidence="4">
    <location>
        <begin position="1"/>
        <end position="179"/>
    </location>
</feature>
<evidence type="ECO:0000256" key="2">
    <source>
        <dbReference type="PIRSR" id="PIRSR622684-1"/>
    </source>
</evidence>
<dbReference type="GO" id="GO:0006508">
    <property type="term" value="P:proteolysis"/>
    <property type="evidence" value="ECO:0007669"/>
    <property type="project" value="InterPro"/>
</dbReference>
<dbReference type="AlphaFoldDB" id="A0A834Y462"/>
<dbReference type="Pfam" id="PF01067">
    <property type="entry name" value="Calpain_III"/>
    <property type="match status" value="1"/>
</dbReference>
<reference evidence="6 7" key="1">
    <citation type="submission" date="2020-08" db="EMBL/GenBank/DDBJ databases">
        <title>Aphidius gifuensis genome sequencing and assembly.</title>
        <authorList>
            <person name="Du Z."/>
        </authorList>
    </citation>
    <scope>NUCLEOTIDE SEQUENCE [LARGE SCALE GENOMIC DNA]</scope>
    <source>
        <strain evidence="6">YNYX2018</strain>
        <tissue evidence="6">Adults</tissue>
    </source>
</reference>
<dbReference type="Gene3D" id="3.90.70.10">
    <property type="entry name" value="Cysteine proteinases"/>
    <property type="match status" value="1"/>
</dbReference>
<dbReference type="Proteomes" id="UP000639338">
    <property type="component" value="Unassembled WGS sequence"/>
</dbReference>
<dbReference type="GO" id="GO:0005509">
    <property type="term" value="F:calcium ion binding"/>
    <property type="evidence" value="ECO:0007669"/>
    <property type="project" value="InterPro"/>
</dbReference>
<protein>
    <submittedName>
        <fullName evidence="6">Uncharacterized protein</fullName>
    </submittedName>
</protein>
<proteinExistence type="inferred from homology"/>
<evidence type="ECO:0000313" key="6">
    <source>
        <dbReference type="EMBL" id="KAF7998261.1"/>
    </source>
</evidence>
<dbReference type="PRINTS" id="PR00704">
    <property type="entry name" value="CALPAIN"/>
</dbReference>
<feature type="active site" evidence="2">
    <location>
        <position position="101"/>
    </location>
</feature>
<evidence type="ECO:0000313" key="7">
    <source>
        <dbReference type="Proteomes" id="UP000639338"/>
    </source>
</evidence>
<evidence type="ECO:0000256" key="1">
    <source>
        <dbReference type="ARBA" id="ARBA00007623"/>
    </source>
</evidence>
<dbReference type="Gene3D" id="2.60.120.380">
    <property type="match status" value="1"/>
</dbReference>
<dbReference type="InterPro" id="IPR001300">
    <property type="entry name" value="Peptidase_C2_calpain_cat"/>
</dbReference>
<dbReference type="InterPro" id="IPR011992">
    <property type="entry name" value="EF-hand-dom_pair"/>
</dbReference>
<dbReference type="InterPro" id="IPR022682">
    <property type="entry name" value="Calpain_domain_III"/>
</dbReference>
<dbReference type="Pfam" id="PF00648">
    <property type="entry name" value="Peptidase_C2"/>
    <property type="match status" value="1"/>
</dbReference>
<dbReference type="InterPro" id="IPR038765">
    <property type="entry name" value="Papain-like_cys_pep_sf"/>
</dbReference>
<gene>
    <name evidence="6" type="ORF">HCN44_009659</name>
</gene>
<organism evidence="6 7">
    <name type="scientific">Aphidius gifuensis</name>
    <name type="common">Parasitoid wasp</name>
    <dbReference type="NCBI Taxonomy" id="684658"/>
    <lineage>
        <taxon>Eukaryota</taxon>
        <taxon>Metazoa</taxon>
        <taxon>Ecdysozoa</taxon>
        <taxon>Arthropoda</taxon>
        <taxon>Hexapoda</taxon>
        <taxon>Insecta</taxon>
        <taxon>Pterygota</taxon>
        <taxon>Neoptera</taxon>
        <taxon>Endopterygota</taxon>
        <taxon>Hymenoptera</taxon>
        <taxon>Apocrita</taxon>
        <taxon>Ichneumonoidea</taxon>
        <taxon>Braconidae</taxon>
        <taxon>Aphidiinae</taxon>
        <taxon>Aphidius</taxon>
    </lineage>
</organism>
<dbReference type="InterPro" id="IPR022684">
    <property type="entry name" value="Calpain_cysteine_protease"/>
</dbReference>
<dbReference type="PROSITE" id="PS50203">
    <property type="entry name" value="CALPAIN_CAT"/>
    <property type="match status" value="1"/>
</dbReference>
<dbReference type="PROSITE" id="PS50222">
    <property type="entry name" value="EF_HAND_2"/>
    <property type="match status" value="1"/>
</dbReference>